<protein>
    <submittedName>
        <fullName evidence="1">Response regulator SirA</fullName>
    </submittedName>
</protein>
<dbReference type="EMBL" id="JRHO01000009">
    <property type="protein sequence ID" value="KGK99257.1"/>
    <property type="molecule type" value="Genomic_DNA"/>
</dbReference>
<dbReference type="PANTHER" id="PTHR21075">
    <property type="entry name" value="ANAEROBIC RIBONUCLEOSIDE-TRIPHOSPHATE REDUCTASE"/>
    <property type="match status" value="1"/>
</dbReference>
<dbReference type="SUPFAM" id="SSF51998">
    <property type="entry name" value="PFL-like glycyl radical enzymes"/>
    <property type="match status" value="1"/>
</dbReference>
<dbReference type="RefSeq" id="WP_048193665.1">
    <property type="nucleotide sequence ID" value="NZ_CAAGSM010000002.1"/>
</dbReference>
<dbReference type="Gene3D" id="3.20.70.20">
    <property type="match status" value="1"/>
</dbReference>
<dbReference type="GO" id="GO:0008998">
    <property type="term" value="F:ribonucleoside-triphosphate reductase (thioredoxin) activity"/>
    <property type="evidence" value="ECO:0007669"/>
    <property type="project" value="InterPro"/>
</dbReference>
<organism evidence="1 2">
    <name type="scientific">Methanococcoides methylutens</name>
    <dbReference type="NCBI Taxonomy" id="2226"/>
    <lineage>
        <taxon>Archaea</taxon>
        <taxon>Methanobacteriati</taxon>
        <taxon>Methanobacteriota</taxon>
        <taxon>Stenosarchaea group</taxon>
        <taxon>Methanomicrobia</taxon>
        <taxon>Methanosarcinales</taxon>
        <taxon>Methanosarcinaceae</taxon>
        <taxon>Methanococcoides</taxon>
    </lineage>
</organism>
<evidence type="ECO:0000313" key="1">
    <source>
        <dbReference type="EMBL" id="KGK99257.1"/>
    </source>
</evidence>
<dbReference type="NCBIfam" id="TIGR02487">
    <property type="entry name" value="NrdD"/>
    <property type="match status" value="1"/>
</dbReference>
<dbReference type="PANTHER" id="PTHR21075:SF0">
    <property type="entry name" value="ANAEROBIC RIBONUCLEOSIDE-TRIPHOSPHATE REDUCTASE"/>
    <property type="match status" value="1"/>
</dbReference>
<dbReference type="Pfam" id="PF13597">
    <property type="entry name" value="NRDD"/>
    <property type="match status" value="1"/>
</dbReference>
<dbReference type="GO" id="GO:0006260">
    <property type="term" value="P:DNA replication"/>
    <property type="evidence" value="ECO:0007669"/>
    <property type="project" value="InterPro"/>
</dbReference>
<dbReference type="InterPro" id="IPR012833">
    <property type="entry name" value="NrdD"/>
</dbReference>
<comment type="caution">
    <text evidence="1">The sequence shown here is derived from an EMBL/GenBank/DDBJ whole genome shotgun (WGS) entry which is preliminary data.</text>
</comment>
<reference evidence="1 2" key="1">
    <citation type="submission" date="2014-09" db="EMBL/GenBank/DDBJ databases">
        <title>Draft genome sequence of an obligately methylotrophic methanogen, Methanococcoides methylutens, isolated from marine sediment.</title>
        <authorList>
            <person name="Guan Y."/>
            <person name="Ngugi D.K."/>
            <person name="Blom J."/>
            <person name="Ali S."/>
            <person name="Ferry J.G."/>
            <person name="Stingl U."/>
        </authorList>
    </citation>
    <scope>NUCLEOTIDE SEQUENCE [LARGE SCALE GENOMIC DNA]</scope>
    <source>
        <strain evidence="1 2">DSM 2657</strain>
    </source>
</reference>
<dbReference type="AlphaFoldDB" id="A0A099T2C1"/>
<keyword evidence="2" id="KW-1185">Reference proteome</keyword>
<proteinExistence type="predicted"/>
<name>A0A099T2C1_METMT</name>
<dbReference type="GO" id="GO:0031250">
    <property type="term" value="C:anaerobic ribonucleoside-triphosphate reductase complex"/>
    <property type="evidence" value="ECO:0007669"/>
    <property type="project" value="TreeGrafter"/>
</dbReference>
<sequence>MSGSGDKDEIDRLDFKSTNELIDDVLYDKNWLIRENANTRLSPSVIDMHISSQLKKIYALEKLYSKDVANAHIKGTIHIHDLSDPFKPYCNGIDGRIFLMDGLKFPDSRSAPAKQFNAAMFHAMSFMLHSQQFFAGAQAIDMFNWLLAPHLHYSDIDEEELLQIVQGFMFQMNQSNRIGAQSAFTNIGLRINCPSSLANEPAVYDGKFIDRTYSEFEEEARAIYSAFMEIAANGDADGLPFTFPLITTAITKDLDLEDPLWKKTMYATSSTGAPYFLNLTTDYLEENTVQAMCCRLLARHSGGVWTAGGMGSGSNKIVTVNLPGVALDSDRTKRADGMERIVNVDRFFERLDEVLEITRKALLEGQEIVRRSLYEWKILPWLLQRTENDLPYFDPDSRHLTFGVVGLNECLLNITGEGLIEQHEMGMKIIRHMLAKIETYSREDGIEYTFEQTPAESTAHRLAMLDRSSFDEKAHMQGSSHDAYYTNSTHVPYSSKISLAEKIKIESEFHPYFTGGTISHIWMGESFPDPEGMSELIKKLSETKLAYFCFSPDFSVCENRHVSRGMNLVCPICNKPAIDHVSRVTGYFGHVKQWNPGKQKEYEERHRYNLHGKNTK</sequence>
<dbReference type="OrthoDB" id="139164at2157"/>
<dbReference type="GO" id="GO:0009265">
    <property type="term" value="P:2'-deoxyribonucleotide biosynthetic process"/>
    <property type="evidence" value="ECO:0007669"/>
    <property type="project" value="TreeGrafter"/>
</dbReference>
<evidence type="ECO:0000313" key="2">
    <source>
        <dbReference type="Proteomes" id="UP000029859"/>
    </source>
</evidence>
<accession>A0A099T2C1</accession>
<dbReference type="GO" id="GO:0004748">
    <property type="term" value="F:ribonucleoside-diphosphate reductase activity, thioredoxin disulfide as acceptor"/>
    <property type="evidence" value="ECO:0007669"/>
    <property type="project" value="TreeGrafter"/>
</dbReference>
<dbReference type="Proteomes" id="UP000029859">
    <property type="component" value="Unassembled WGS sequence"/>
</dbReference>
<gene>
    <name evidence="1" type="ORF">LI82_04360</name>
</gene>